<accession>A0A3P7WFZ5</accession>
<dbReference type="AlphaFoldDB" id="A0A183FD22"/>
<dbReference type="InterPro" id="IPR015943">
    <property type="entry name" value="WD40/YVTN_repeat-like_dom_sf"/>
</dbReference>
<proteinExistence type="predicted"/>
<sequence length="107" mass="11266">MYDRSSDLISAQIGINDLLVPTNGATLLTSCQDRQLRSYSLTGKLLAVVRGTGGEADIQQGSLGKFCLDPSCTYAASVCSDRHVSVVEVRTGKCVAAVTGIGVSDRR</sequence>
<evidence type="ECO:0000313" key="2">
    <source>
        <dbReference type="Proteomes" id="UP000050761"/>
    </source>
</evidence>
<reference evidence="1 2" key="1">
    <citation type="submission" date="2018-11" db="EMBL/GenBank/DDBJ databases">
        <authorList>
            <consortium name="Pathogen Informatics"/>
        </authorList>
    </citation>
    <scope>NUCLEOTIDE SEQUENCE [LARGE SCALE GENOMIC DNA]</scope>
</reference>
<dbReference type="Gene3D" id="2.130.10.10">
    <property type="entry name" value="YVTN repeat-like/Quinoprotein amine dehydrogenase"/>
    <property type="match status" value="1"/>
</dbReference>
<evidence type="ECO:0000313" key="1">
    <source>
        <dbReference type="EMBL" id="VDO60000.1"/>
    </source>
</evidence>
<dbReference type="SUPFAM" id="SSF50978">
    <property type="entry name" value="WD40 repeat-like"/>
    <property type="match status" value="1"/>
</dbReference>
<dbReference type="EMBL" id="UZAH01025271">
    <property type="protein sequence ID" value="VDO60000.1"/>
    <property type="molecule type" value="Genomic_DNA"/>
</dbReference>
<name>A0A183FD22_HELPZ</name>
<dbReference type="Proteomes" id="UP000050761">
    <property type="component" value="Unassembled WGS sequence"/>
</dbReference>
<gene>
    <name evidence="1" type="ORF">HPBE_LOCUS4079</name>
</gene>
<dbReference type="GO" id="GO:0007099">
    <property type="term" value="P:centriole replication"/>
    <property type="evidence" value="ECO:0007669"/>
    <property type="project" value="TreeGrafter"/>
</dbReference>
<dbReference type="PANTHER" id="PTHR45589">
    <property type="entry name" value="WD REPEAT DOMAIN 62, ISOFORM G"/>
    <property type="match status" value="1"/>
</dbReference>
<reference evidence="3" key="2">
    <citation type="submission" date="2019-09" db="UniProtKB">
        <authorList>
            <consortium name="WormBaseParasite"/>
        </authorList>
    </citation>
    <scope>IDENTIFICATION</scope>
</reference>
<accession>A0A183FD22</accession>
<organism evidence="2 3">
    <name type="scientific">Heligmosomoides polygyrus</name>
    <name type="common">Parasitic roundworm</name>
    <dbReference type="NCBI Taxonomy" id="6339"/>
    <lineage>
        <taxon>Eukaryota</taxon>
        <taxon>Metazoa</taxon>
        <taxon>Ecdysozoa</taxon>
        <taxon>Nematoda</taxon>
        <taxon>Chromadorea</taxon>
        <taxon>Rhabditida</taxon>
        <taxon>Rhabditina</taxon>
        <taxon>Rhabditomorpha</taxon>
        <taxon>Strongyloidea</taxon>
        <taxon>Heligmosomidae</taxon>
        <taxon>Heligmosomoides</taxon>
    </lineage>
</organism>
<dbReference type="GO" id="GO:0072686">
    <property type="term" value="C:mitotic spindle"/>
    <property type="evidence" value="ECO:0007669"/>
    <property type="project" value="TreeGrafter"/>
</dbReference>
<dbReference type="WBParaSite" id="HPBE_0000407801-mRNA-1">
    <property type="protein sequence ID" value="HPBE_0000407801-mRNA-1"/>
    <property type="gene ID" value="HPBE_0000407801"/>
</dbReference>
<protein>
    <submittedName>
        <fullName evidence="3">WD_REPEATS_REGION domain-containing protein</fullName>
    </submittedName>
</protein>
<evidence type="ECO:0000313" key="3">
    <source>
        <dbReference type="WBParaSite" id="HPBE_0000407801-mRNA-1"/>
    </source>
</evidence>
<dbReference type="InterPro" id="IPR052779">
    <property type="entry name" value="WDR62"/>
</dbReference>
<dbReference type="InterPro" id="IPR036322">
    <property type="entry name" value="WD40_repeat_dom_sf"/>
</dbReference>
<dbReference type="PANTHER" id="PTHR45589:SF1">
    <property type="entry name" value="WD REPEAT DOMAIN 62, ISOFORM G"/>
    <property type="match status" value="1"/>
</dbReference>
<dbReference type="OrthoDB" id="6154712at2759"/>
<keyword evidence="2" id="KW-1185">Reference proteome</keyword>
<dbReference type="PROSITE" id="PS51257">
    <property type="entry name" value="PROKAR_LIPOPROTEIN"/>
    <property type="match status" value="1"/>
</dbReference>